<accession>A0A1G7Z3F2</accession>
<evidence type="ECO:0000313" key="2">
    <source>
        <dbReference type="EMBL" id="SDH03243.1"/>
    </source>
</evidence>
<dbReference type="RefSeq" id="WP_093170712.1">
    <property type="nucleotide sequence ID" value="NZ_FNCN01000010.1"/>
</dbReference>
<dbReference type="Proteomes" id="UP000198923">
    <property type="component" value="Unassembled WGS sequence"/>
</dbReference>
<evidence type="ECO:0000313" key="3">
    <source>
        <dbReference type="Proteomes" id="UP000198923"/>
    </source>
</evidence>
<keyword evidence="1" id="KW-1133">Transmembrane helix</keyword>
<dbReference type="AlphaFoldDB" id="A0A1G7Z3F2"/>
<organism evidence="2 3">
    <name type="scientific">Sinosporangium album</name>
    <dbReference type="NCBI Taxonomy" id="504805"/>
    <lineage>
        <taxon>Bacteria</taxon>
        <taxon>Bacillati</taxon>
        <taxon>Actinomycetota</taxon>
        <taxon>Actinomycetes</taxon>
        <taxon>Streptosporangiales</taxon>
        <taxon>Streptosporangiaceae</taxon>
        <taxon>Sinosporangium</taxon>
    </lineage>
</organism>
<protein>
    <submittedName>
        <fullName evidence="2">Uncharacterized protein</fullName>
    </submittedName>
</protein>
<feature type="transmembrane region" description="Helical" evidence="1">
    <location>
        <begin position="96"/>
        <end position="116"/>
    </location>
</feature>
<feature type="transmembrane region" description="Helical" evidence="1">
    <location>
        <begin position="12"/>
        <end position="35"/>
    </location>
</feature>
<name>A0A1G7Z3F2_9ACTN</name>
<evidence type="ECO:0000256" key="1">
    <source>
        <dbReference type="SAM" id="Phobius"/>
    </source>
</evidence>
<keyword evidence="1" id="KW-0472">Membrane</keyword>
<dbReference type="EMBL" id="FNCN01000010">
    <property type="protein sequence ID" value="SDH03243.1"/>
    <property type="molecule type" value="Genomic_DNA"/>
</dbReference>
<keyword evidence="3" id="KW-1185">Reference proteome</keyword>
<feature type="transmembrane region" description="Helical" evidence="1">
    <location>
        <begin position="62"/>
        <end position="84"/>
    </location>
</feature>
<sequence>MGAIDFRIRRWMLWPLSVVFNAVLGVMAVMPFTLLRIHIEAITLPELSAIQQVQRAKIDDPLVALIGLVGFAVIMLLFAAFNYVVRRETDAPRRGYWPLSVFVLLAPYIVVNVFIWPS</sequence>
<keyword evidence="1" id="KW-0812">Transmembrane</keyword>
<dbReference type="OrthoDB" id="3541216at2"/>
<proteinExistence type="predicted"/>
<reference evidence="2 3" key="1">
    <citation type="submission" date="2016-10" db="EMBL/GenBank/DDBJ databases">
        <authorList>
            <person name="de Groot N.N."/>
        </authorList>
    </citation>
    <scope>NUCLEOTIDE SEQUENCE [LARGE SCALE GENOMIC DNA]</scope>
    <source>
        <strain evidence="2 3">CPCC 201354</strain>
    </source>
</reference>
<gene>
    <name evidence="2" type="ORF">SAMN05421505_110176</name>
</gene>